<evidence type="ECO:0000313" key="2">
    <source>
        <dbReference type="EMBL" id="PMD25292.1"/>
    </source>
</evidence>
<dbReference type="EMBL" id="KZ613470">
    <property type="protein sequence ID" value="PMD25292.1"/>
    <property type="molecule type" value="Genomic_DNA"/>
</dbReference>
<evidence type="ECO:0000256" key="1">
    <source>
        <dbReference type="SAM" id="SignalP"/>
    </source>
</evidence>
<dbReference type="InterPro" id="IPR051057">
    <property type="entry name" value="PI-PLC_domain"/>
</dbReference>
<dbReference type="Gene3D" id="3.20.20.190">
    <property type="entry name" value="Phosphatidylinositol (PI) phosphodiesterase"/>
    <property type="match status" value="1"/>
</dbReference>
<accession>A0A2J6QGB1</accession>
<gene>
    <name evidence="2" type="ORF">NA56DRAFT_430322</name>
</gene>
<protein>
    <submittedName>
        <fullName evidence="2">PLC-like phosphodiesterase</fullName>
    </submittedName>
</protein>
<keyword evidence="1" id="KW-0732">Signal</keyword>
<dbReference type="GO" id="GO:0008081">
    <property type="term" value="F:phosphoric diester hydrolase activity"/>
    <property type="evidence" value="ECO:0007669"/>
    <property type="project" value="InterPro"/>
</dbReference>
<dbReference type="OrthoDB" id="7984201at2759"/>
<feature type="signal peptide" evidence="1">
    <location>
        <begin position="1"/>
        <end position="17"/>
    </location>
</feature>
<keyword evidence="3" id="KW-1185">Reference proteome</keyword>
<evidence type="ECO:0000313" key="3">
    <source>
        <dbReference type="Proteomes" id="UP000235672"/>
    </source>
</evidence>
<dbReference type="GO" id="GO:0006629">
    <property type="term" value="P:lipid metabolic process"/>
    <property type="evidence" value="ECO:0007669"/>
    <property type="project" value="InterPro"/>
</dbReference>
<organism evidence="2 3">
    <name type="scientific">Hyaloscypha hepaticicola</name>
    <dbReference type="NCBI Taxonomy" id="2082293"/>
    <lineage>
        <taxon>Eukaryota</taxon>
        <taxon>Fungi</taxon>
        <taxon>Dikarya</taxon>
        <taxon>Ascomycota</taxon>
        <taxon>Pezizomycotina</taxon>
        <taxon>Leotiomycetes</taxon>
        <taxon>Helotiales</taxon>
        <taxon>Hyaloscyphaceae</taxon>
        <taxon>Hyaloscypha</taxon>
    </lineage>
</organism>
<proteinExistence type="predicted"/>
<dbReference type="Pfam" id="PF26146">
    <property type="entry name" value="PI-PLC_X"/>
    <property type="match status" value="1"/>
</dbReference>
<feature type="chain" id="PRO_5014357344" evidence="1">
    <location>
        <begin position="18"/>
        <end position="290"/>
    </location>
</feature>
<dbReference type="PANTHER" id="PTHR13593">
    <property type="match status" value="1"/>
</dbReference>
<dbReference type="Proteomes" id="UP000235672">
    <property type="component" value="Unassembled WGS sequence"/>
</dbReference>
<dbReference type="AlphaFoldDB" id="A0A2J6QGB1"/>
<reference evidence="2 3" key="1">
    <citation type="submission" date="2016-05" db="EMBL/GenBank/DDBJ databases">
        <title>A degradative enzymes factory behind the ericoid mycorrhizal symbiosis.</title>
        <authorList>
            <consortium name="DOE Joint Genome Institute"/>
            <person name="Martino E."/>
            <person name="Morin E."/>
            <person name="Grelet G."/>
            <person name="Kuo A."/>
            <person name="Kohler A."/>
            <person name="Daghino S."/>
            <person name="Barry K."/>
            <person name="Choi C."/>
            <person name="Cichocki N."/>
            <person name="Clum A."/>
            <person name="Copeland A."/>
            <person name="Hainaut M."/>
            <person name="Haridas S."/>
            <person name="Labutti K."/>
            <person name="Lindquist E."/>
            <person name="Lipzen A."/>
            <person name="Khouja H.-R."/>
            <person name="Murat C."/>
            <person name="Ohm R."/>
            <person name="Olson A."/>
            <person name="Spatafora J."/>
            <person name="Veneault-Fourrey C."/>
            <person name="Henrissat B."/>
            <person name="Grigoriev I."/>
            <person name="Martin F."/>
            <person name="Perotto S."/>
        </authorList>
    </citation>
    <scope>NUCLEOTIDE SEQUENCE [LARGE SCALE GENOMIC DNA]</scope>
    <source>
        <strain evidence="2 3">UAMH 7357</strain>
    </source>
</reference>
<dbReference type="SUPFAM" id="SSF51695">
    <property type="entry name" value="PLC-like phosphodiesterases"/>
    <property type="match status" value="1"/>
</dbReference>
<dbReference type="PROSITE" id="PS51257">
    <property type="entry name" value="PROKAR_LIPOPROTEIN"/>
    <property type="match status" value="1"/>
</dbReference>
<dbReference type="STRING" id="1745343.A0A2J6QGB1"/>
<name>A0A2J6QGB1_9HELO</name>
<sequence>MLFKVALSFLFAASAAATACNGNAALCSRQWSNVTQIGTHDSAFVGILPTDNQYESLTAQLNAGIRFLQGQTHIKNGALEMCHTTCTEEDAGTLVSYLTTVTTWMAANPNEVITLLLTNGDSAAVSLFGAAMQSSGLSAYAYTPPSQLAMSDWPTLQELIDNDTRLVMFLDYGANTADVPYILDEFSYFFETEFDETDSTFSSCALNRPAGSSGADLMMIVNHFLDLDIFGILIPDNAADAKTNAATGTGSIGAQADLCISTWGRSPNFILVDDFNVGNVFAAQNTLNHL</sequence>
<dbReference type="InterPro" id="IPR017946">
    <property type="entry name" value="PLC-like_Pdiesterase_TIM-brl"/>
</dbReference>
<dbReference type="PANTHER" id="PTHR13593:SF146">
    <property type="entry name" value="PLC-LIKE PHOSPHODIESTERASE"/>
    <property type="match status" value="1"/>
</dbReference>